<dbReference type="STRING" id="435.A0U92_10605"/>
<evidence type="ECO:0000313" key="3">
    <source>
        <dbReference type="Proteomes" id="UP000188937"/>
    </source>
</evidence>
<dbReference type="Proteomes" id="UP000188937">
    <property type="component" value="Chromosome"/>
</dbReference>
<dbReference type="EMBL" id="CP014692">
    <property type="protein sequence ID" value="AQS85158.1"/>
    <property type="molecule type" value="Genomic_DNA"/>
</dbReference>
<sequence>MMVALLIWQGFLTVLVLVLAVTLLALARQIGVLHERIAPIGAQEARPGLDVGQTVPRLVLRTLEDRPVMIGDALQPGHYQMLLFVAPECPVCKRVIPVAREVAASRGFEFLFVGDGPVPELQDMVASRPEMQDVPLLTGVELGLVLQINRLPALVLLDERGVIRAKDIVNTRRQIEELLDTVPVAPKVDRVKTGVISHAAV</sequence>
<dbReference type="InterPro" id="IPR013766">
    <property type="entry name" value="Thioredoxin_domain"/>
</dbReference>
<organism evidence="2 3">
    <name type="scientific">Acetobacter aceti</name>
    <dbReference type="NCBI Taxonomy" id="435"/>
    <lineage>
        <taxon>Bacteria</taxon>
        <taxon>Pseudomonadati</taxon>
        <taxon>Pseudomonadota</taxon>
        <taxon>Alphaproteobacteria</taxon>
        <taxon>Acetobacterales</taxon>
        <taxon>Acetobacteraceae</taxon>
        <taxon>Acetobacter</taxon>
        <taxon>Acetobacter subgen. Acetobacter</taxon>
    </lineage>
</organism>
<keyword evidence="3" id="KW-1185">Reference proteome</keyword>
<proteinExistence type="predicted"/>
<dbReference type="KEGG" id="aace:A0U92_10605"/>
<evidence type="ECO:0000313" key="2">
    <source>
        <dbReference type="EMBL" id="AQS85158.1"/>
    </source>
</evidence>
<dbReference type="RefSeq" id="WP_077813204.1">
    <property type="nucleotide sequence ID" value="NZ_CP014692.1"/>
</dbReference>
<reference evidence="2 3" key="1">
    <citation type="submission" date="2016-03" db="EMBL/GenBank/DDBJ databases">
        <title>Acetic acid bacteria sequencing.</title>
        <authorList>
            <person name="Brandt J."/>
            <person name="Jakob F."/>
            <person name="Vogel R.F."/>
        </authorList>
    </citation>
    <scope>NUCLEOTIDE SEQUENCE [LARGE SCALE GENOMIC DNA]</scope>
    <source>
        <strain evidence="2 3">TMW2.1153</strain>
    </source>
</reference>
<dbReference type="InterPro" id="IPR036249">
    <property type="entry name" value="Thioredoxin-like_sf"/>
</dbReference>
<accession>A0A1U9KHB8</accession>
<dbReference type="AlphaFoldDB" id="A0A1U9KHB8"/>
<dbReference type="Gene3D" id="3.40.30.10">
    <property type="entry name" value="Glutaredoxin"/>
    <property type="match status" value="1"/>
</dbReference>
<protein>
    <submittedName>
        <fullName evidence="2">Alkyl hydroperoxide reductase</fullName>
    </submittedName>
</protein>
<evidence type="ECO:0000259" key="1">
    <source>
        <dbReference type="PROSITE" id="PS51352"/>
    </source>
</evidence>
<name>A0A1U9KHB8_ACEAC</name>
<feature type="domain" description="Thioredoxin" evidence="1">
    <location>
        <begin position="49"/>
        <end position="187"/>
    </location>
</feature>
<gene>
    <name evidence="2" type="ORF">A0U92_10605</name>
</gene>
<dbReference type="SUPFAM" id="SSF52833">
    <property type="entry name" value="Thioredoxin-like"/>
    <property type="match status" value="1"/>
</dbReference>
<dbReference type="eggNOG" id="COG0526">
    <property type="taxonomic scope" value="Bacteria"/>
</dbReference>
<dbReference type="OrthoDB" id="462848at2"/>
<dbReference type="PROSITE" id="PS51352">
    <property type="entry name" value="THIOREDOXIN_2"/>
    <property type="match status" value="1"/>
</dbReference>